<dbReference type="Gene3D" id="3.40.50.720">
    <property type="entry name" value="NAD(P)-binding Rossmann-like Domain"/>
    <property type="match status" value="1"/>
</dbReference>
<accession>A0ABW3RPY1</accession>
<comment type="caution">
    <text evidence="3">The sequence shown here is derived from an EMBL/GenBank/DDBJ whole genome shotgun (WGS) entry which is preliminary data.</text>
</comment>
<protein>
    <submittedName>
        <fullName evidence="3">Gfo/Idh/MocA family protein</fullName>
    </submittedName>
</protein>
<dbReference type="InterPro" id="IPR055170">
    <property type="entry name" value="GFO_IDH_MocA-like_dom"/>
</dbReference>
<dbReference type="PANTHER" id="PTHR43708:SF3">
    <property type="entry name" value="OXIDOREDUCTASE"/>
    <property type="match status" value="1"/>
</dbReference>
<organism evidence="3 4">
    <name type="scientific">Sphingobacterium daejeonense</name>
    <dbReference type="NCBI Taxonomy" id="371142"/>
    <lineage>
        <taxon>Bacteria</taxon>
        <taxon>Pseudomonadati</taxon>
        <taxon>Bacteroidota</taxon>
        <taxon>Sphingobacteriia</taxon>
        <taxon>Sphingobacteriales</taxon>
        <taxon>Sphingobacteriaceae</taxon>
        <taxon>Sphingobacterium</taxon>
    </lineage>
</organism>
<keyword evidence="4" id="KW-1185">Reference proteome</keyword>
<name>A0ABW3RPY1_9SPHI</name>
<dbReference type="InterPro" id="IPR036291">
    <property type="entry name" value="NAD(P)-bd_dom_sf"/>
</dbReference>
<dbReference type="RefSeq" id="WP_380897305.1">
    <property type="nucleotide sequence ID" value="NZ_JBHTKY010000020.1"/>
</dbReference>
<dbReference type="SUPFAM" id="SSF55347">
    <property type="entry name" value="Glyceraldehyde-3-phosphate dehydrogenase-like, C-terminal domain"/>
    <property type="match status" value="1"/>
</dbReference>
<dbReference type="Proteomes" id="UP001597205">
    <property type="component" value="Unassembled WGS sequence"/>
</dbReference>
<evidence type="ECO:0000313" key="3">
    <source>
        <dbReference type="EMBL" id="MFD1166552.1"/>
    </source>
</evidence>
<reference evidence="4" key="1">
    <citation type="journal article" date="2019" name="Int. J. Syst. Evol. Microbiol.">
        <title>The Global Catalogue of Microorganisms (GCM) 10K type strain sequencing project: providing services to taxonomists for standard genome sequencing and annotation.</title>
        <authorList>
            <consortium name="The Broad Institute Genomics Platform"/>
            <consortium name="The Broad Institute Genome Sequencing Center for Infectious Disease"/>
            <person name="Wu L."/>
            <person name="Ma J."/>
        </authorList>
    </citation>
    <scope>NUCLEOTIDE SEQUENCE [LARGE SCALE GENOMIC DNA]</scope>
    <source>
        <strain evidence="4">CCUG 52468</strain>
    </source>
</reference>
<dbReference type="PANTHER" id="PTHR43708">
    <property type="entry name" value="CONSERVED EXPRESSED OXIDOREDUCTASE (EUROFUNG)"/>
    <property type="match status" value="1"/>
</dbReference>
<proteinExistence type="predicted"/>
<dbReference type="SUPFAM" id="SSF51735">
    <property type="entry name" value="NAD(P)-binding Rossmann-fold domains"/>
    <property type="match status" value="1"/>
</dbReference>
<dbReference type="Gene3D" id="3.30.360.10">
    <property type="entry name" value="Dihydrodipicolinate Reductase, domain 2"/>
    <property type="match status" value="1"/>
</dbReference>
<dbReference type="EMBL" id="JBHTKY010000020">
    <property type="protein sequence ID" value="MFD1166552.1"/>
    <property type="molecule type" value="Genomic_DNA"/>
</dbReference>
<feature type="domain" description="GFO/IDH/MocA-like oxidoreductase" evidence="2">
    <location>
        <begin position="146"/>
        <end position="277"/>
    </location>
</feature>
<dbReference type="InterPro" id="IPR000683">
    <property type="entry name" value="Gfo/Idh/MocA-like_OxRdtase_N"/>
</dbReference>
<evidence type="ECO:0000259" key="1">
    <source>
        <dbReference type="Pfam" id="PF01408"/>
    </source>
</evidence>
<evidence type="ECO:0000313" key="4">
    <source>
        <dbReference type="Proteomes" id="UP001597205"/>
    </source>
</evidence>
<dbReference type="Pfam" id="PF01408">
    <property type="entry name" value="GFO_IDH_MocA"/>
    <property type="match status" value="1"/>
</dbReference>
<dbReference type="InterPro" id="IPR051317">
    <property type="entry name" value="Gfo/Idh/MocA_oxidoreduct"/>
</dbReference>
<feature type="domain" description="Gfo/Idh/MocA-like oxidoreductase N-terminal" evidence="1">
    <location>
        <begin position="7"/>
        <end position="136"/>
    </location>
</feature>
<dbReference type="Pfam" id="PF22725">
    <property type="entry name" value="GFO_IDH_MocA_C3"/>
    <property type="match status" value="1"/>
</dbReference>
<sequence>MENRKLRMGMVGGGQGSFIGAVHRSAALLDGKIDLVCGAFSSRPDVAIDSGKDLALPSDRVYSSFQEMIEKEKELPEDIRMDFVSIVTPNNVHFEPAVLALKNGFHVVIDKPVTFTLQEAEELAKVVEETGMMLCLTHTYVGYPMVKQAKELVDQNKIGKIRKIMVEYPQGWLSKGIENTGSVQAAWRTDPQRSGKSGCMADIGTHAAHLAEHVSGLKITHLCANLNIYGEGRLLDDDGDVLLKFEDGATGVLSASQVATGEENALKLRIYGEKAGLEWRQEEPNTLLVKWVDQPIQIYRTGGNQGYPLAKYTSAFTRTPTGHPEGYLEAFANIYQSFAVRLLKEINGDNQEVDFPEYPGIEEGIRGMKFIDKIIESNDSDEKWTRF</sequence>
<gene>
    <name evidence="3" type="ORF">ACFQ2C_13135</name>
</gene>
<evidence type="ECO:0000259" key="2">
    <source>
        <dbReference type="Pfam" id="PF22725"/>
    </source>
</evidence>